<dbReference type="PANTHER" id="PTHR43819">
    <property type="entry name" value="ARCHAEAL-TYPE GLUTAMATE SYNTHASE [NADPH]"/>
    <property type="match status" value="1"/>
</dbReference>
<dbReference type="GO" id="GO:0006537">
    <property type="term" value="P:glutamate biosynthetic process"/>
    <property type="evidence" value="ECO:0007669"/>
    <property type="project" value="InterPro"/>
</dbReference>
<evidence type="ECO:0000259" key="3">
    <source>
        <dbReference type="Pfam" id="PF01645"/>
    </source>
</evidence>
<sequence length="483" mass="52160">MAGNKKLTLKKIGMGALTALGGAYLARMAFGYLAKGITYPLITDKFEENLWELATSVQRININKLIETELRAETKSFIERPIGGPKKFKYLDKIMFNIAQLETLPAPRETNIDTGVVIGPLARKPLKLKIPILVAGMSYGLALTEAYKIAFARGASAAGTATNTGLGPWLESERKAARHLILQYSRIDWNKDERIIKQSDAMEIQFGQGANAGAGKTLKAEQINGTLRKRMGLQKGQDAVIHNRIEGIGSGKDLASLINYLKEITGGVPVGVKMGAGKYLEEDLKIAVEAGADFVSVDGAEGGTHGSLPILEDDFGVPAMIAASRAAKFWEDNGLKGKVSLLVGGQLVTPGDCLKMIALGADAVYMGTAILIAATHNQVLKTIPFEPPTQIAYEHGKYSGKFDIAKGADSLYNFLHSTVYEMEEAVKSLGKTAIRDVSKEDIFAIDRDVAEIAGIELGFHAPANKHQKRNAFIIATPSRTREM</sequence>
<dbReference type="Proteomes" id="UP000239549">
    <property type="component" value="Unassembled WGS sequence"/>
</dbReference>
<reference evidence="5" key="1">
    <citation type="submission" date="2018-02" db="EMBL/GenBank/DDBJ databases">
        <title>Genome sequence of Desulfocucumis palustris strain NAW-5.</title>
        <authorList>
            <person name="Watanabe M."/>
            <person name="Kojima H."/>
            <person name="Fukui M."/>
        </authorList>
    </citation>
    <scope>NUCLEOTIDE SEQUENCE [LARGE SCALE GENOMIC DNA]</scope>
    <source>
        <strain evidence="5">NAW-5</strain>
    </source>
</reference>
<evidence type="ECO:0000313" key="4">
    <source>
        <dbReference type="EMBL" id="GBF35077.1"/>
    </source>
</evidence>
<evidence type="ECO:0000256" key="2">
    <source>
        <dbReference type="PIRNR" id="PIRNR006429"/>
    </source>
</evidence>
<dbReference type="GO" id="GO:0015930">
    <property type="term" value="F:glutamate synthase activity"/>
    <property type="evidence" value="ECO:0007669"/>
    <property type="project" value="InterPro"/>
</dbReference>
<accession>A0A2L2XFF6</accession>
<dbReference type="RefSeq" id="WP_231702791.1">
    <property type="nucleotide sequence ID" value="NZ_BFAV01000157.1"/>
</dbReference>
<comment type="similarity">
    <text evidence="1 2">Belongs to the glutamate synthase family.</text>
</comment>
<dbReference type="AlphaFoldDB" id="A0A2L2XFF6"/>
<dbReference type="Pfam" id="PF01645">
    <property type="entry name" value="Glu_synthase"/>
    <property type="match status" value="1"/>
</dbReference>
<evidence type="ECO:0000313" key="5">
    <source>
        <dbReference type="Proteomes" id="UP000239549"/>
    </source>
</evidence>
<dbReference type="PANTHER" id="PTHR43819:SF1">
    <property type="entry name" value="ARCHAEAL-TYPE GLUTAMATE SYNTHASE [NADPH]"/>
    <property type="match status" value="1"/>
</dbReference>
<organism evidence="4 5">
    <name type="scientific">Desulfocucumis palustris</name>
    <dbReference type="NCBI Taxonomy" id="1898651"/>
    <lineage>
        <taxon>Bacteria</taxon>
        <taxon>Bacillati</taxon>
        <taxon>Bacillota</taxon>
        <taxon>Clostridia</taxon>
        <taxon>Eubacteriales</taxon>
        <taxon>Desulfocucumaceae</taxon>
        <taxon>Desulfocucumis</taxon>
    </lineage>
</organism>
<dbReference type="SUPFAM" id="SSF51395">
    <property type="entry name" value="FMN-linked oxidoreductases"/>
    <property type="match status" value="1"/>
</dbReference>
<dbReference type="CDD" id="cd02808">
    <property type="entry name" value="GltS_FMN"/>
    <property type="match status" value="1"/>
</dbReference>
<protein>
    <submittedName>
        <fullName evidence="4">Ferredoxin-dependent glutamate synthase</fullName>
    </submittedName>
</protein>
<dbReference type="PIRSF" id="PIRSF006429">
    <property type="entry name" value="GOGAT_lg_2"/>
    <property type="match status" value="1"/>
</dbReference>
<dbReference type="InterPro" id="IPR013785">
    <property type="entry name" value="Aldolase_TIM"/>
</dbReference>
<dbReference type="EMBL" id="BFAV01000157">
    <property type="protein sequence ID" value="GBF35077.1"/>
    <property type="molecule type" value="Genomic_DNA"/>
</dbReference>
<feature type="domain" description="Glutamate synthase" evidence="3">
    <location>
        <begin position="121"/>
        <end position="431"/>
    </location>
</feature>
<proteinExistence type="inferred from homology"/>
<keyword evidence="5" id="KW-1185">Reference proteome</keyword>
<dbReference type="InterPro" id="IPR002932">
    <property type="entry name" value="Glu_synthdom"/>
</dbReference>
<evidence type="ECO:0000256" key="1">
    <source>
        <dbReference type="ARBA" id="ARBA00009716"/>
    </source>
</evidence>
<name>A0A2L2XFF6_9FIRM</name>
<dbReference type="InterPro" id="IPR024188">
    <property type="entry name" value="GltB"/>
</dbReference>
<dbReference type="Gene3D" id="3.20.20.70">
    <property type="entry name" value="Aldolase class I"/>
    <property type="match status" value="1"/>
</dbReference>
<gene>
    <name evidence="4" type="ORF">DCCM_4200</name>
</gene>
<comment type="caution">
    <text evidence="4">The sequence shown here is derived from an EMBL/GenBank/DDBJ whole genome shotgun (WGS) entry which is preliminary data.</text>
</comment>